<dbReference type="InParanoid" id="A0A0N7KHY6"/>
<accession>A0A0N7KHY6</accession>
<dbReference type="PaxDb" id="39947-A0A0N7KHY6"/>
<reference evidence="3" key="1">
    <citation type="journal article" date="2005" name="Nature">
        <title>The map-based sequence of the rice genome.</title>
        <authorList>
            <consortium name="International rice genome sequencing project (IRGSP)"/>
            <person name="Matsumoto T."/>
            <person name="Wu J."/>
            <person name="Kanamori H."/>
            <person name="Katayose Y."/>
            <person name="Fujisawa M."/>
            <person name="Namiki N."/>
            <person name="Mizuno H."/>
            <person name="Yamamoto K."/>
            <person name="Antonio B.A."/>
            <person name="Baba T."/>
            <person name="Sakata K."/>
            <person name="Nagamura Y."/>
            <person name="Aoki H."/>
            <person name="Arikawa K."/>
            <person name="Arita K."/>
            <person name="Bito T."/>
            <person name="Chiden Y."/>
            <person name="Fujitsuka N."/>
            <person name="Fukunaka R."/>
            <person name="Hamada M."/>
            <person name="Harada C."/>
            <person name="Hayashi A."/>
            <person name="Hijishita S."/>
            <person name="Honda M."/>
            <person name="Hosokawa S."/>
            <person name="Ichikawa Y."/>
            <person name="Idonuma A."/>
            <person name="Iijima M."/>
            <person name="Ikeda M."/>
            <person name="Ikeno M."/>
            <person name="Ito K."/>
            <person name="Ito S."/>
            <person name="Ito T."/>
            <person name="Ito Y."/>
            <person name="Ito Y."/>
            <person name="Iwabuchi A."/>
            <person name="Kamiya K."/>
            <person name="Karasawa W."/>
            <person name="Kurita K."/>
            <person name="Katagiri S."/>
            <person name="Kikuta A."/>
            <person name="Kobayashi H."/>
            <person name="Kobayashi N."/>
            <person name="Machita K."/>
            <person name="Maehara T."/>
            <person name="Masukawa M."/>
            <person name="Mizubayashi T."/>
            <person name="Mukai Y."/>
            <person name="Nagasaki H."/>
            <person name="Nagata Y."/>
            <person name="Naito S."/>
            <person name="Nakashima M."/>
            <person name="Nakama Y."/>
            <person name="Nakamichi Y."/>
            <person name="Nakamura M."/>
            <person name="Meguro A."/>
            <person name="Negishi M."/>
            <person name="Ohta I."/>
            <person name="Ohta T."/>
            <person name="Okamoto M."/>
            <person name="Ono N."/>
            <person name="Saji S."/>
            <person name="Sakaguchi M."/>
            <person name="Sakai K."/>
            <person name="Shibata M."/>
            <person name="Shimokawa T."/>
            <person name="Song J."/>
            <person name="Takazaki Y."/>
            <person name="Terasawa K."/>
            <person name="Tsugane M."/>
            <person name="Tsuji K."/>
            <person name="Ueda S."/>
            <person name="Waki K."/>
            <person name="Yamagata H."/>
            <person name="Yamamoto M."/>
            <person name="Yamamoto S."/>
            <person name="Yamane H."/>
            <person name="Yoshiki S."/>
            <person name="Yoshihara R."/>
            <person name="Yukawa K."/>
            <person name="Zhong H."/>
            <person name="Yano M."/>
            <person name="Yuan Q."/>
            <person name="Ouyang S."/>
            <person name="Liu J."/>
            <person name="Jones K.M."/>
            <person name="Gansberger K."/>
            <person name="Moffat K."/>
            <person name="Hill J."/>
            <person name="Bera J."/>
            <person name="Fadrosh D."/>
            <person name="Jin S."/>
            <person name="Johri S."/>
            <person name="Kim M."/>
            <person name="Overton L."/>
            <person name="Reardon M."/>
            <person name="Tsitrin T."/>
            <person name="Vuong H."/>
            <person name="Weaver B."/>
            <person name="Ciecko A."/>
            <person name="Tallon L."/>
            <person name="Jackson J."/>
            <person name="Pai G."/>
            <person name="Aken S.V."/>
            <person name="Utterback T."/>
            <person name="Reidmuller S."/>
            <person name="Feldblyum T."/>
            <person name="Hsiao J."/>
            <person name="Zismann V."/>
            <person name="Iobst S."/>
            <person name="de Vazeille A.R."/>
            <person name="Buell C.R."/>
            <person name="Ying K."/>
            <person name="Li Y."/>
            <person name="Lu T."/>
            <person name="Huang Y."/>
            <person name="Zhao Q."/>
            <person name="Feng Q."/>
            <person name="Zhang L."/>
            <person name="Zhu J."/>
            <person name="Weng Q."/>
            <person name="Mu J."/>
            <person name="Lu Y."/>
            <person name="Fan D."/>
            <person name="Liu Y."/>
            <person name="Guan J."/>
            <person name="Zhang Y."/>
            <person name="Yu S."/>
            <person name="Liu X."/>
            <person name="Zhang Y."/>
            <person name="Hong G."/>
            <person name="Han B."/>
            <person name="Choisne N."/>
            <person name="Demange N."/>
            <person name="Orjeda G."/>
            <person name="Samain S."/>
            <person name="Cattolico L."/>
            <person name="Pelletier E."/>
            <person name="Couloux A."/>
            <person name="Segurens B."/>
            <person name="Wincker P."/>
            <person name="D'Hont A."/>
            <person name="Scarpelli C."/>
            <person name="Weissenbach J."/>
            <person name="Salanoubat M."/>
            <person name="Quetier F."/>
            <person name="Yu Y."/>
            <person name="Kim H.R."/>
            <person name="Rambo T."/>
            <person name="Currie J."/>
            <person name="Collura K."/>
            <person name="Luo M."/>
            <person name="Yang T."/>
            <person name="Ammiraju J.S.S."/>
            <person name="Engler F."/>
            <person name="Soderlund C."/>
            <person name="Wing R.A."/>
            <person name="Palmer L.E."/>
            <person name="de la Bastide M."/>
            <person name="Spiegel L."/>
            <person name="Nascimento L."/>
            <person name="Zutavern T."/>
            <person name="O'Shaughnessy A."/>
            <person name="Dike S."/>
            <person name="Dedhia N."/>
            <person name="Preston R."/>
            <person name="Balija V."/>
            <person name="McCombie W.R."/>
            <person name="Chow T."/>
            <person name="Chen H."/>
            <person name="Chung M."/>
            <person name="Chen C."/>
            <person name="Shaw J."/>
            <person name="Wu H."/>
            <person name="Hsiao K."/>
            <person name="Chao Y."/>
            <person name="Chu M."/>
            <person name="Cheng C."/>
            <person name="Hour A."/>
            <person name="Lee P."/>
            <person name="Lin S."/>
            <person name="Lin Y."/>
            <person name="Liou J."/>
            <person name="Liu S."/>
            <person name="Hsing Y."/>
            <person name="Raghuvanshi S."/>
            <person name="Mohanty A."/>
            <person name="Bharti A.K."/>
            <person name="Gaur A."/>
            <person name="Gupta V."/>
            <person name="Kumar D."/>
            <person name="Ravi V."/>
            <person name="Vij S."/>
            <person name="Kapur A."/>
            <person name="Khurana P."/>
            <person name="Khurana P."/>
            <person name="Khurana J.P."/>
            <person name="Tyagi A.K."/>
            <person name="Gaikwad K."/>
            <person name="Singh A."/>
            <person name="Dalal V."/>
            <person name="Srivastava S."/>
            <person name="Dixit A."/>
            <person name="Pal A.K."/>
            <person name="Ghazi I.A."/>
            <person name="Yadav M."/>
            <person name="Pandit A."/>
            <person name="Bhargava A."/>
            <person name="Sureshbabu K."/>
            <person name="Batra K."/>
            <person name="Sharma T.R."/>
            <person name="Mohapatra T."/>
            <person name="Singh N.K."/>
            <person name="Messing J."/>
            <person name="Nelson A.B."/>
            <person name="Fuks G."/>
            <person name="Kavchok S."/>
            <person name="Keizer G."/>
            <person name="Linton E."/>
            <person name="Llaca V."/>
            <person name="Song R."/>
            <person name="Tanyolac B."/>
            <person name="Young S."/>
            <person name="Ho-Il K."/>
            <person name="Hahn J.H."/>
            <person name="Sangsakoo G."/>
            <person name="Vanavichit A."/>
            <person name="de Mattos Luiz.A.T."/>
            <person name="Zimmer P.D."/>
            <person name="Malone G."/>
            <person name="Dellagostin O."/>
            <person name="de Oliveira A.C."/>
            <person name="Bevan M."/>
            <person name="Bancroft I."/>
            <person name="Minx P."/>
            <person name="Cordum H."/>
            <person name="Wilson R."/>
            <person name="Cheng Z."/>
            <person name="Jin W."/>
            <person name="Jiang J."/>
            <person name="Leong S.A."/>
            <person name="Iwama H."/>
            <person name="Gojobori T."/>
            <person name="Itoh T."/>
            <person name="Niimura Y."/>
            <person name="Fujii Y."/>
            <person name="Habara T."/>
            <person name="Sakai H."/>
            <person name="Sato Y."/>
            <person name="Wilson G."/>
            <person name="Kumar K."/>
            <person name="McCouch S."/>
            <person name="Juretic N."/>
            <person name="Hoen D."/>
            <person name="Wright S."/>
            <person name="Bruskiewich R."/>
            <person name="Bureau T."/>
            <person name="Miyao A."/>
            <person name="Hirochika H."/>
            <person name="Nishikawa T."/>
            <person name="Kadowaki K."/>
            <person name="Sugiura M."/>
            <person name="Burr B."/>
            <person name="Sasaki T."/>
        </authorList>
    </citation>
    <scope>NUCLEOTIDE SEQUENCE [LARGE SCALE GENOMIC DNA]</scope>
    <source>
        <strain evidence="3">cv. Nipponbare</strain>
    </source>
</reference>
<dbReference type="InterPro" id="IPR046758">
    <property type="entry name" value="Sey1/RHD3-like_3HB"/>
</dbReference>
<dbReference type="Proteomes" id="UP000059680">
    <property type="component" value="Chromosome 3"/>
</dbReference>
<dbReference type="AlphaFoldDB" id="A0A0N7KHY6"/>
<dbReference type="SMR" id="A0A0N7KHY6"/>
<proteinExistence type="predicted"/>
<evidence type="ECO:0000313" key="3">
    <source>
        <dbReference type="Proteomes" id="UP000059680"/>
    </source>
</evidence>
<dbReference type="Gramene" id="Os03t0720500-00">
    <property type="protein sequence ID" value="Os03t0720500-00"/>
    <property type="gene ID" value="Os03g0720500"/>
</dbReference>
<sequence length="88" mass="10195">QSKLTTFSWRYDTEAMYFDEDVRTAKRQQLECEILMTHMSCFQENVRTPASCGSQQIQKRSRPIIKERRGICSISSLLCAVINGEIKC</sequence>
<evidence type="ECO:0000313" key="2">
    <source>
        <dbReference type="EMBL" id="BAS86121.1"/>
    </source>
</evidence>
<keyword evidence="3" id="KW-1185">Reference proteome</keyword>
<gene>
    <name evidence="2" type="ordered locus">Os03g0720500</name>
    <name evidence="2" type="ORF">OSNPB_030720500</name>
</gene>
<feature type="non-terminal residue" evidence="2">
    <location>
        <position position="1"/>
    </location>
</feature>
<feature type="domain" description="Sey1/RHD3-like three-helix bundle" evidence="1">
    <location>
        <begin position="10"/>
        <end position="47"/>
    </location>
</feature>
<organism evidence="2 3">
    <name type="scientific">Oryza sativa subsp. japonica</name>
    <name type="common">Rice</name>
    <dbReference type="NCBI Taxonomy" id="39947"/>
    <lineage>
        <taxon>Eukaryota</taxon>
        <taxon>Viridiplantae</taxon>
        <taxon>Streptophyta</taxon>
        <taxon>Embryophyta</taxon>
        <taxon>Tracheophyta</taxon>
        <taxon>Spermatophyta</taxon>
        <taxon>Magnoliopsida</taxon>
        <taxon>Liliopsida</taxon>
        <taxon>Poales</taxon>
        <taxon>Poaceae</taxon>
        <taxon>BOP clade</taxon>
        <taxon>Oryzoideae</taxon>
        <taxon>Oryzeae</taxon>
        <taxon>Oryzinae</taxon>
        <taxon>Oryza</taxon>
        <taxon>Oryza sativa</taxon>
    </lineage>
</organism>
<reference evidence="2 3" key="2">
    <citation type="journal article" date="2013" name="Plant Cell Physiol.">
        <title>Rice Annotation Project Database (RAP-DB): an integrative and interactive database for rice genomics.</title>
        <authorList>
            <person name="Sakai H."/>
            <person name="Lee S.S."/>
            <person name="Tanaka T."/>
            <person name="Numa H."/>
            <person name="Kim J."/>
            <person name="Kawahara Y."/>
            <person name="Wakimoto H."/>
            <person name="Yang C.C."/>
            <person name="Iwamoto M."/>
            <person name="Abe T."/>
            <person name="Yamada Y."/>
            <person name="Muto A."/>
            <person name="Inokuchi H."/>
            <person name="Ikemura T."/>
            <person name="Matsumoto T."/>
            <person name="Sasaki T."/>
            <person name="Itoh T."/>
        </authorList>
    </citation>
    <scope>NUCLEOTIDE SEQUENCE [LARGE SCALE GENOMIC DNA]</scope>
    <source>
        <strain evidence="3">cv. Nipponbare</strain>
    </source>
</reference>
<dbReference type="EMBL" id="AP014959">
    <property type="protein sequence ID" value="BAS86121.1"/>
    <property type="molecule type" value="Genomic_DNA"/>
</dbReference>
<name>A0A0N7KHY6_ORYSJ</name>
<protein>
    <submittedName>
        <fullName evidence="2">Os03g0720500 protein</fullName>
    </submittedName>
</protein>
<evidence type="ECO:0000259" key="1">
    <source>
        <dbReference type="Pfam" id="PF20428"/>
    </source>
</evidence>
<reference evidence="2 3" key="3">
    <citation type="journal article" date="2013" name="Rice">
        <title>Improvement of the Oryza sativa Nipponbare reference genome using next generation sequence and optical map data.</title>
        <authorList>
            <person name="Kawahara Y."/>
            <person name="de la Bastide M."/>
            <person name="Hamilton J.P."/>
            <person name="Kanamori H."/>
            <person name="McCombie W.R."/>
            <person name="Ouyang S."/>
            <person name="Schwartz D.C."/>
            <person name="Tanaka T."/>
            <person name="Wu J."/>
            <person name="Zhou S."/>
            <person name="Childs K.L."/>
            <person name="Davidson R.M."/>
            <person name="Lin H."/>
            <person name="Quesada-Ocampo L."/>
            <person name="Vaillancourt B."/>
            <person name="Sakai H."/>
            <person name="Lee S.S."/>
            <person name="Kim J."/>
            <person name="Numa H."/>
            <person name="Itoh T."/>
            <person name="Buell C.R."/>
            <person name="Matsumoto T."/>
        </authorList>
    </citation>
    <scope>NUCLEOTIDE SEQUENCE [LARGE SCALE GENOMIC DNA]</scope>
    <source>
        <strain evidence="3">cv. Nipponbare</strain>
    </source>
</reference>
<dbReference type="Pfam" id="PF20428">
    <property type="entry name" value="Sey1_3HB"/>
    <property type="match status" value="1"/>
</dbReference>